<evidence type="ECO:0000256" key="1">
    <source>
        <dbReference type="SAM" id="MobiDB-lite"/>
    </source>
</evidence>
<dbReference type="EMBL" id="VSRR010022432">
    <property type="protein sequence ID" value="MPC64686.1"/>
    <property type="molecule type" value="Genomic_DNA"/>
</dbReference>
<gene>
    <name evidence="2" type="ORF">E2C01_058807</name>
</gene>
<evidence type="ECO:0000313" key="3">
    <source>
        <dbReference type="Proteomes" id="UP000324222"/>
    </source>
</evidence>
<proteinExistence type="predicted"/>
<organism evidence="2 3">
    <name type="scientific">Portunus trituberculatus</name>
    <name type="common">Swimming crab</name>
    <name type="synonym">Neptunus trituberculatus</name>
    <dbReference type="NCBI Taxonomy" id="210409"/>
    <lineage>
        <taxon>Eukaryota</taxon>
        <taxon>Metazoa</taxon>
        <taxon>Ecdysozoa</taxon>
        <taxon>Arthropoda</taxon>
        <taxon>Crustacea</taxon>
        <taxon>Multicrustacea</taxon>
        <taxon>Malacostraca</taxon>
        <taxon>Eumalacostraca</taxon>
        <taxon>Eucarida</taxon>
        <taxon>Decapoda</taxon>
        <taxon>Pleocyemata</taxon>
        <taxon>Brachyura</taxon>
        <taxon>Eubrachyura</taxon>
        <taxon>Portunoidea</taxon>
        <taxon>Portunidae</taxon>
        <taxon>Portuninae</taxon>
        <taxon>Portunus</taxon>
    </lineage>
</organism>
<reference evidence="2 3" key="1">
    <citation type="submission" date="2019-05" db="EMBL/GenBank/DDBJ databases">
        <title>Another draft genome of Portunus trituberculatus and its Hox gene families provides insights of decapod evolution.</title>
        <authorList>
            <person name="Jeong J.-H."/>
            <person name="Song I."/>
            <person name="Kim S."/>
            <person name="Choi T."/>
            <person name="Kim D."/>
            <person name="Ryu S."/>
            <person name="Kim W."/>
        </authorList>
    </citation>
    <scope>NUCLEOTIDE SEQUENCE [LARGE SCALE GENOMIC DNA]</scope>
    <source>
        <tissue evidence="2">Muscle</tissue>
    </source>
</reference>
<dbReference type="AlphaFoldDB" id="A0A5B7H461"/>
<feature type="region of interest" description="Disordered" evidence="1">
    <location>
        <begin position="1"/>
        <end position="22"/>
    </location>
</feature>
<name>A0A5B7H461_PORTR</name>
<comment type="caution">
    <text evidence="2">The sequence shown here is derived from an EMBL/GenBank/DDBJ whole genome shotgun (WGS) entry which is preliminary data.</text>
</comment>
<accession>A0A5B7H461</accession>
<keyword evidence="3" id="KW-1185">Reference proteome</keyword>
<dbReference type="Proteomes" id="UP000324222">
    <property type="component" value="Unassembled WGS sequence"/>
</dbReference>
<protein>
    <submittedName>
        <fullName evidence="2">Uncharacterized protein</fullName>
    </submittedName>
</protein>
<evidence type="ECO:0000313" key="2">
    <source>
        <dbReference type="EMBL" id="MPC64686.1"/>
    </source>
</evidence>
<sequence>MATWSDDPTLPSGRQVTKLPDRSVMTGSRKELEMLAGTARHPILVYEKVERFTPLPLRTITHTQQQQKQQHCFLVLCPHLKRKK</sequence>